<accession>A0A3B0XBZ7</accession>
<dbReference type="PANTHER" id="PTHR13832:SF827">
    <property type="entry name" value="PROTEIN PHOSPHATASE 1L"/>
    <property type="match status" value="1"/>
</dbReference>
<sequence>MEISLYFRQAYLQTNENICQDMRINFIMDIKKTPLGHKNDQLSFAVEHASNIGMIRTNNEDNYIVAPYYGLYLVVDGLGGHEDGEIASAIAATSVVKSIKGGKTLSEAFAAAHHEILSASTLGVGTRGMGATVVALYIDKSDYQVSWVGDCRAYLWNGSLKQLTKDHTLVQMLIDQGKITALEAESHPDRNILMHSLGSPIKKNIYVETVTGKIRPEDSFLLCSDGLSNELSDRDIEKIMLIDTDISEKLDQLLSLALDRGGRDNITLILMKQNNGSDRNRH</sequence>
<dbReference type="Pfam" id="PF13672">
    <property type="entry name" value="PP2C_2"/>
    <property type="match status" value="1"/>
</dbReference>
<evidence type="ECO:0000259" key="1">
    <source>
        <dbReference type="PROSITE" id="PS51746"/>
    </source>
</evidence>
<feature type="domain" description="PPM-type phosphatase" evidence="1">
    <location>
        <begin position="43"/>
        <end position="273"/>
    </location>
</feature>
<gene>
    <name evidence="2" type="ORF">MNBD_GAMMA09-3304</name>
</gene>
<dbReference type="InterPro" id="IPR001932">
    <property type="entry name" value="PPM-type_phosphatase-like_dom"/>
</dbReference>
<dbReference type="Gene3D" id="3.60.40.10">
    <property type="entry name" value="PPM-type phosphatase domain"/>
    <property type="match status" value="1"/>
</dbReference>
<dbReference type="SMART" id="SM00331">
    <property type="entry name" value="PP2C_SIG"/>
    <property type="match status" value="1"/>
</dbReference>
<proteinExistence type="predicted"/>
<dbReference type="SUPFAM" id="SSF81606">
    <property type="entry name" value="PP2C-like"/>
    <property type="match status" value="1"/>
</dbReference>
<dbReference type="PROSITE" id="PS51746">
    <property type="entry name" value="PPM_2"/>
    <property type="match status" value="1"/>
</dbReference>
<evidence type="ECO:0000313" key="2">
    <source>
        <dbReference type="EMBL" id="VAW65808.1"/>
    </source>
</evidence>
<dbReference type="InterPro" id="IPR036457">
    <property type="entry name" value="PPM-type-like_dom_sf"/>
</dbReference>
<organism evidence="2">
    <name type="scientific">hydrothermal vent metagenome</name>
    <dbReference type="NCBI Taxonomy" id="652676"/>
    <lineage>
        <taxon>unclassified sequences</taxon>
        <taxon>metagenomes</taxon>
        <taxon>ecological metagenomes</taxon>
    </lineage>
</organism>
<dbReference type="GO" id="GO:0004722">
    <property type="term" value="F:protein serine/threonine phosphatase activity"/>
    <property type="evidence" value="ECO:0007669"/>
    <property type="project" value="InterPro"/>
</dbReference>
<dbReference type="SMART" id="SM00332">
    <property type="entry name" value="PP2Cc"/>
    <property type="match status" value="1"/>
</dbReference>
<dbReference type="EMBL" id="UOFI01000069">
    <property type="protein sequence ID" value="VAW65808.1"/>
    <property type="molecule type" value="Genomic_DNA"/>
</dbReference>
<name>A0A3B0XBZ7_9ZZZZ</name>
<dbReference type="PANTHER" id="PTHR13832">
    <property type="entry name" value="PROTEIN PHOSPHATASE 2C"/>
    <property type="match status" value="1"/>
</dbReference>
<dbReference type="CDD" id="cd00143">
    <property type="entry name" value="PP2Cc"/>
    <property type="match status" value="1"/>
</dbReference>
<dbReference type="AlphaFoldDB" id="A0A3B0XBZ7"/>
<reference evidence="2" key="1">
    <citation type="submission" date="2018-06" db="EMBL/GenBank/DDBJ databases">
        <authorList>
            <person name="Zhirakovskaya E."/>
        </authorList>
    </citation>
    <scope>NUCLEOTIDE SEQUENCE</scope>
</reference>
<dbReference type="InterPro" id="IPR015655">
    <property type="entry name" value="PP2C"/>
</dbReference>
<protein>
    <submittedName>
        <fullName evidence="2">Protein serine/threonine phosphatase PrpC, regulation of stationary phase</fullName>
    </submittedName>
</protein>